<sequence>MVLNIELDTKSNTAKIIKTSQSGKKSSINVGVEDLISSIQISSNKKRRENSFEKIVGPIHQKRNGIELLQSIQINKNAYIHIFKVEKRNVPFFIYDKFFGLCGMPKMIIALKISNDILTDMYATVIKDDFIDMNTKLYEYPFSNVNPYNGHVCLGRNSFKEKFTTIDSMHKCINYFYEIPNTSETFSNLRNSCLFEFRELAELLNNDIFDDNLLVQKENGLTYGDWISKF</sequence>
<gene>
    <name evidence="1" type="ORF">I9080_002180</name>
</gene>
<dbReference type="RefSeq" id="WP_004456665.1">
    <property type="nucleotide sequence ID" value="NZ_CATNXJ010000012.1"/>
</dbReference>
<reference evidence="1" key="2">
    <citation type="submission" date="2020-07" db="EMBL/GenBank/DDBJ databases">
        <authorList>
            <consortium name="NCBI Pathogen Detection Project"/>
        </authorList>
    </citation>
    <scope>NUCLEOTIDE SEQUENCE</scope>
    <source>
        <strain evidence="1">C8</strain>
    </source>
</reference>
<dbReference type="AlphaFoldDB" id="A0A8H9QYE7"/>
<organism evidence="1">
    <name type="scientific">Clostridium perfringens</name>
    <dbReference type="NCBI Taxonomy" id="1502"/>
    <lineage>
        <taxon>Bacteria</taxon>
        <taxon>Bacillati</taxon>
        <taxon>Bacillota</taxon>
        <taxon>Clostridia</taxon>
        <taxon>Eubacteriales</taxon>
        <taxon>Clostridiaceae</taxon>
        <taxon>Clostridium</taxon>
    </lineage>
</organism>
<accession>A0A8H9QYE7</accession>
<reference evidence="1" key="1">
    <citation type="journal article" date="2018" name="Genome Biol.">
        <title>SKESA: strategic k-mer extension for scrupulous assemblies.</title>
        <authorList>
            <person name="Souvorov A."/>
            <person name="Agarwala R."/>
            <person name="Lipman D.J."/>
        </authorList>
    </citation>
    <scope>NUCLEOTIDE SEQUENCE</scope>
    <source>
        <strain evidence="1">C8</strain>
    </source>
</reference>
<evidence type="ECO:0000313" key="1">
    <source>
        <dbReference type="EMBL" id="HAT4308369.1"/>
    </source>
</evidence>
<name>A0A8H9QYE7_CLOPF</name>
<dbReference type="Proteomes" id="UP000859547">
    <property type="component" value="Unassembled WGS sequence"/>
</dbReference>
<comment type="caution">
    <text evidence="1">The sequence shown here is derived from an EMBL/GenBank/DDBJ whole genome shotgun (WGS) entry which is preliminary data.</text>
</comment>
<dbReference type="EMBL" id="DACTCB010000011">
    <property type="protein sequence ID" value="HAT4308369.1"/>
    <property type="molecule type" value="Genomic_DNA"/>
</dbReference>
<evidence type="ECO:0008006" key="2">
    <source>
        <dbReference type="Google" id="ProtNLM"/>
    </source>
</evidence>
<proteinExistence type="predicted"/>
<protein>
    <recommendedName>
        <fullName evidence="2">PRTRC system protein B</fullName>
    </recommendedName>
</protein>